<keyword evidence="9 10" id="KW-0472">Membrane</keyword>
<evidence type="ECO:0000256" key="5">
    <source>
        <dbReference type="ARBA" id="ARBA00022792"/>
    </source>
</evidence>
<evidence type="ECO:0000256" key="3">
    <source>
        <dbReference type="ARBA" id="ARBA00020726"/>
    </source>
</evidence>
<comment type="similarity">
    <text evidence="2 10">Belongs to the TIM21 family.</text>
</comment>
<keyword evidence="12" id="KW-1185">Reference proteome</keyword>
<keyword evidence="4 10" id="KW-0812">Transmembrane</keyword>
<comment type="subcellular location">
    <subcellularLocation>
        <location evidence="1 10">Mitochondrion inner membrane</location>
        <topology evidence="1 10">Single-pass membrane protein</topology>
    </subcellularLocation>
</comment>
<name>A0AAV5RDQ0_STABA</name>
<reference evidence="11 12" key="1">
    <citation type="journal article" date="2023" name="Elife">
        <title>Identification of key yeast species and microbe-microbe interactions impacting larval growth of Drosophila in the wild.</title>
        <authorList>
            <person name="Mure A."/>
            <person name="Sugiura Y."/>
            <person name="Maeda R."/>
            <person name="Honda K."/>
            <person name="Sakurai N."/>
            <person name="Takahashi Y."/>
            <person name="Watada M."/>
            <person name="Katoh T."/>
            <person name="Gotoh A."/>
            <person name="Gotoh Y."/>
            <person name="Taniguchi I."/>
            <person name="Nakamura K."/>
            <person name="Hayashi T."/>
            <person name="Katayama T."/>
            <person name="Uemura T."/>
            <person name="Hattori Y."/>
        </authorList>
    </citation>
    <scope>NUCLEOTIDE SEQUENCE [LARGE SCALE GENOMIC DNA]</scope>
    <source>
        <strain evidence="11 12">SB-73</strain>
    </source>
</reference>
<organism evidence="11 12">
    <name type="scientific">Starmerella bacillaris</name>
    <name type="common">Yeast</name>
    <name type="synonym">Candida zemplinina</name>
    <dbReference type="NCBI Taxonomy" id="1247836"/>
    <lineage>
        <taxon>Eukaryota</taxon>
        <taxon>Fungi</taxon>
        <taxon>Dikarya</taxon>
        <taxon>Ascomycota</taxon>
        <taxon>Saccharomycotina</taxon>
        <taxon>Dipodascomycetes</taxon>
        <taxon>Dipodascales</taxon>
        <taxon>Trichomonascaceae</taxon>
        <taxon>Starmerella</taxon>
    </lineage>
</organism>
<dbReference type="GO" id="GO:0005744">
    <property type="term" value="C:TIM23 mitochondrial import inner membrane translocase complex"/>
    <property type="evidence" value="ECO:0007669"/>
    <property type="project" value="UniProtKB-UniRule"/>
</dbReference>
<dbReference type="GO" id="GO:0030150">
    <property type="term" value="P:protein import into mitochondrial matrix"/>
    <property type="evidence" value="ECO:0007669"/>
    <property type="project" value="UniProtKB-UniRule"/>
</dbReference>
<comment type="function">
    <text evidence="10">Essential component of the TIM23 complex, a complex that mediates the translocation of transit peptide-containing proteins across the mitochondrial inner membrane.</text>
</comment>
<dbReference type="EMBL" id="BTGC01000003">
    <property type="protein sequence ID" value="GMM49675.1"/>
    <property type="molecule type" value="Genomic_DNA"/>
</dbReference>
<keyword evidence="5 10" id="KW-0999">Mitochondrion inner membrane</keyword>
<dbReference type="PANTHER" id="PTHR13032">
    <property type="entry name" value="MITOCHONDRIAL IMPORT INNER MEMBRANE TRANSLOCASE SUBUNIT TIM21"/>
    <property type="match status" value="1"/>
</dbReference>
<keyword evidence="10" id="KW-0653">Protein transport</keyword>
<keyword evidence="10" id="KW-0813">Transport</keyword>
<evidence type="ECO:0000256" key="2">
    <source>
        <dbReference type="ARBA" id="ARBA00010867"/>
    </source>
</evidence>
<dbReference type="AlphaFoldDB" id="A0AAV5RDQ0"/>
<evidence type="ECO:0000256" key="8">
    <source>
        <dbReference type="ARBA" id="ARBA00023128"/>
    </source>
</evidence>
<dbReference type="InterPro" id="IPR038552">
    <property type="entry name" value="Tim21_IMS_sf"/>
</dbReference>
<dbReference type="InterPro" id="IPR013261">
    <property type="entry name" value="Tim21"/>
</dbReference>
<evidence type="ECO:0000256" key="4">
    <source>
        <dbReference type="ARBA" id="ARBA00022692"/>
    </source>
</evidence>
<keyword evidence="10" id="KW-0811">Translocation</keyword>
<evidence type="ECO:0000256" key="6">
    <source>
        <dbReference type="ARBA" id="ARBA00022946"/>
    </source>
</evidence>
<evidence type="ECO:0000256" key="7">
    <source>
        <dbReference type="ARBA" id="ARBA00022989"/>
    </source>
</evidence>
<feature type="transmembrane region" description="Helical" evidence="10">
    <location>
        <begin position="61"/>
        <end position="84"/>
    </location>
</feature>
<sequence>MIKPARVNPFAVIKHSAKYRNLYSHTSYKKHFHTSSAQHGAFSNRLATASARLVYNLNRGFSFFASSAVVIAGVGILGLTGYYLSQELLVTGSDNQLFHKAFAKVDEDSKVHELLGPNLKAHGESTNQRNVKSRPLATQRFFDQYGREHVVMQFHVDGDLDTAVVKYEVIMNTQTGNYDYRYLLVDTEKHGRHYLINTDVVPKRSGGLFGIKWGKKNDDINHNN</sequence>
<keyword evidence="7 10" id="KW-1133">Transmembrane helix</keyword>
<evidence type="ECO:0000256" key="1">
    <source>
        <dbReference type="ARBA" id="ARBA00004434"/>
    </source>
</evidence>
<keyword evidence="6" id="KW-0809">Transit peptide</keyword>
<dbReference type="Pfam" id="PF08294">
    <property type="entry name" value="TIM21"/>
    <property type="match status" value="1"/>
</dbReference>
<comment type="caution">
    <text evidence="11">The sequence shown here is derived from an EMBL/GenBank/DDBJ whole genome shotgun (WGS) entry which is preliminary data.</text>
</comment>
<dbReference type="Proteomes" id="UP001362899">
    <property type="component" value="Unassembled WGS sequence"/>
</dbReference>
<protein>
    <recommendedName>
        <fullName evidence="3 10">Mitochondrial import inner membrane translocase subunit Tim21</fullName>
    </recommendedName>
</protein>
<gene>
    <name evidence="11" type="ORF">DASB73_006330</name>
</gene>
<dbReference type="PANTHER" id="PTHR13032:SF6">
    <property type="entry name" value="MITOCHONDRIAL IMPORT INNER MEMBRANE TRANSLOCASE SUBUNIT TIM21"/>
    <property type="match status" value="1"/>
</dbReference>
<accession>A0AAV5RDQ0</accession>
<evidence type="ECO:0000256" key="9">
    <source>
        <dbReference type="ARBA" id="ARBA00023136"/>
    </source>
</evidence>
<evidence type="ECO:0000256" key="10">
    <source>
        <dbReference type="RuleBase" id="RU367142"/>
    </source>
</evidence>
<evidence type="ECO:0000313" key="11">
    <source>
        <dbReference type="EMBL" id="GMM49675.1"/>
    </source>
</evidence>
<dbReference type="FunFam" id="3.10.450.320:FF:000002">
    <property type="entry name" value="Mitochondrial import inner membrane translocase subunit tim21"/>
    <property type="match status" value="1"/>
</dbReference>
<dbReference type="Gene3D" id="3.10.450.320">
    <property type="entry name" value="Mitochondrial import inner membrane translocase subunit Tim21"/>
    <property type="match status" value="1"/>
</dbReference>
<evidence type="ECO:0000313" key="12">
    <source>
        <dbReference type="Proteomes" id="UP001362899"/>
    </source>
</evidence>
<comment type="subunit">
    <text evidence="10">Component of the TIM23 complex.</text>
</comment>
<keyword evidence="8 10" id="KW-0496">Mitochondrion</keyword>
<proteinExistence type="inferred from homology"/>